<comment type="caution">
    <text evidence="2">The sequence shown here is derived from an EMBL/GenBank/DDBJ whole genome shotgun (WGS) entry which is preliminary data.</text>
</comment>
<dbReference type="AlphaFoldDB" id="A0A8S9IME3"/>
<organism evidence="2">
    <name type="scientific">Brassica cretica</name>
    <name type="common">Mustard</name>
    <dbReference type="NCBI Taxonomy" id="69181"/>
    <lineage>
        <taxon>Eukaryota</taxon>
        <taxon>Viridiplantae</taxon>
        <taxon>Streptophyta</taxon>
        <taxon>Embryophyta</taxon>
        <taxon>Tracheophyta</taxon>
        <taxon>Spermatophyta</taxon>
        <taxon>Magnoliopsida</taxon>
        <taxon>eudicotyledons</taxon>
        <taxon>Gunneridae</taxon>
        <taxon>Pentapetalae</taxon>
        <taxon>rosids</taxon>
        <taxon>malvids</taxon>
        <taxon>Brassicales</taxon>
        <taxon>Brassicaceae</taxon>
        <taxon>Brassiceae</taxon>
        <taxon>Brassica</taxon>
    </lineage>
</organism>
<gene>
    <name evidence="1" type="ORF">F2Q68_00020708</name>
    <name evidence="2" type="ORF">F2Q70_00003020</name>
</gene>
<evidence type="ECO:0000313" key="2">
    <source>
        <dbReference type="EMBL" id="KAF2570552.1"/>
    </source>
</evidence>
<reference evidence="2" key="1">
    <citation type="submission" date="2019-12" db="EMBL/GenBank/DDBJ databases">
        <title>Genome sequencing and annotation of Brassica cretica.</title>
        <authorList>
            <person name="Studholme D.J."/>
            <person name="Sarris P.F."/>
        </authorList>
    </citation>
    <scope>NUCLEOTIDE SEQUENCE</scope>
    <source>
        <strain evidence="1">PFS-001/15</strain>
        <strain evidence="2">PFS-102/07</strain>
        <tissue evidence="2">Leaf</tissue>
    </source>
</reference>
<proteinExistence type="predicted"/>
<dbReference type="EMBL" id="QGKW02002228">
    <property type="protein sequence ID" value="KAF2538986.1"/>
    <property type="molecule type" value="Genomic_DNA"/>
</dbReference>
<dbReference type="Proteomes" id="UP000712281">
    <property type="component" value="Unassembled WGS sequence"/>
</dbReference>
<sequence>MAATLVLIQDANGELHVPEGHLHNAAGQKLDDQGAVIPESAAGKDVNYINEAAQYQ</sequence>
<evidence type="ECO:0000313" key="1">
    <source>
        <dbReference type="EMBL" id="KAF2538986.1"/>
    </source>
</evidence>
<protein>
    <submittedName>
        <fullName evidence="2">Uncharacterized protein</fullName>
    </submittedName>
</protein>
<dbReference type="EMBL" id="QGKY02001015">
    <property type="protein sequence ID" value="KAF2570552.1"/>
    <property type="molecule type" value="Genomic_DNA"/>
</dbReference>
<accession>A0A8S9IME3</accession>
<name>A0A8S9IME3_BRACR</name>